<protein>
    <submittedName>
        <fullName evidence="5">Selenocysteine-specific elongation factor</fullName>
    </submittedName>
</protein>
<name>A0A1I6CRH9_9PSEU</name>
<dbReference type="Gene3D" id="1.10.10.10">
    <property type="entry name" value="Winged helix-like DNA-binding domain superfamily/Winged helix DNA-binding domain"/>
    <property type="match status" value="1"/>
</dbReference>
<dbReference type="PROSITE" id="PS51722">
    <property type="entry name" value="G_TR_2"/>
    <property type="match status" value="1"/>
</dbReference>
<dbReference type="InterPro" id="IPR015191">
    <property type="entry name" value="SelB_WHD4"/>
</dbReference>
<accession>A0A1I6CRH9</accession>
<organism evidence="5 6">
    <name type="scientific">Lentzea waywayandensis</name>
    <dbReference type="NCBI Taxonomy" id="84724"/>
    <lineage>
        <taxon>Bacteria</taxon>
        <taxon>Bacillati</taxon>
        <taxon>Actinomycetota</taxon>
        <taxon>Actinomycetes</taxon>
        <taxon>Pseudonocardiales</taxon>
        <taxon>Pseudonocardiaceae</taxon>
        <taxon>Lentzea</taxon>
    </lineage>
</organism>
<dbReference type="AlphaFoldDB" id="A0A1I6CRH9"/>
<keyword evidence="6" id="KW-1185">Reference proteome</keyword>
<feature type="domain" description="Tr-type G" evidence="4">
    <location>
        <begin position="1"/>
        <end position="167"/>
    </location>
</feature>
<dbReference type="PANTHER" id="PTHR42854:SF3">
    <property type="entry name" value="EUKARYOTIC TRANSLATION INITIATION FACTOR 2 SUBUNIT 3-RELATED"/>
    <property type="match status" value="1"/>
</dbReference>
<dbReference type="Pfam" id="PF09107">
    <property type="entry name" value="WHD_3rd_SelB"/>
    <property type="match status" value="1"/>
</dbReference>
<dbReference type="InterPro" id="IPR009000">
    <property type="entry name" value="Transl_B-barrel_sf"/>
</dbReference>
<keyword evidence="1" id="KW-0547">Nucleotide-binding</keyword>
<dbReference type="GO" id="GO:0003924">
    <property type="term" value="F:GTPase activity"/>
    <property type="evidence" value="ECO:0007669"/>
    <property type="project" value="InterPro"/>
</dbReference>
<dbReference type="Proteomes" id="UP000198583">
    <property type="component" value="Unassembled WGS sequence"/>
</dbReference>
<reference evidence="6" key="1">
    <citation type="submission" date="2016-10" db="EMBL/GenBank/DDBJ databases">
        <authorList>
            <person name="Varghese N."/>
            <person name="Submissions S."/>
        </authorList>
    </citation>
    <scope>NUCLEOTIDE SEQUENCE [LARGE SCALE GENOMIC DNA]</scope>
    <source>
        <strain evidence="6">DSM 44232</strain>
    </source>
</reference>
<dbReference type="PANTHER" id="PTHR42854">
    <property type="entry name" value="EUKARYOTIC TRANSLATION INITIATION FACTOR 2 SUBUNIT 3 FAMILY MEMBER"/>
    <property type="match status" value="1"/>
</dbReference>
<dbReference type="GO" id="GO:0003746">
    <property type="term" value="F:translation elongation factor activity"/>
    <property type="evidence" value="ECO:0007669"/>
    <property type="project" value="UniProtKB-KW"/>
</dbReference>
<dbReference type="RefSeq" id="WP_093587779.1">
    <property type="nucleotide sequence ID" value="NZ_FOYL01000001.1"/>
</dbReference>
<dbReference type="InterPro" id="IPR036388">
    <property type="entry name" value="WH-like_DNA-bd_sf"/>
</dbReference>
<evidence type="ECO:0000256" key="1">
    <source>
        <dbReference type="ARBA" id="ARBA00022741"/>
    </source>
</evidence>
<dbReference type="SUPFAM" id="SSF50447">
    <property type="entry name" value="Translation proteins"/>
    <property type="match status" value="1"/>
</dbReference>
<keyword evidence="2" id="KW-0648">Protein biosynthesis</keyword>
<dbReference type="OrthoDB" id="9803139at2"/>
<dbReference type="SUPFAM" id="SSF52540">
    <property type="entry name" value="P-loop containing nucleoside triphosphate hydrolases"/>
    <property type="match status" value="1"/>
</dbReference>
<dbReference type="EMBL" id="FOYL01000001">
    <property type="protein sequence ID" value="SFQ95781.1"/>
    <property type="molecule type" value="Genomic_DNA"/>
</dbReference>
<dbReference type="Gene3D" id="2.40.30.10">
    <property type="entry name" value="Translation factors"/>
    <property type="match status" value="1"/>
</dbReference>
<dbReference type="InterPro" id="IPR000795">
    <property type="entry name" value="T_Tr_GTP-bd_dom"/>
</dbReference>
<dbReference type="Gene3D" id="3.40.50.300">
    <property type="entry name" value="P-loop containing nucleotide triphosphate hydrolases"/>
    <property type="match status" value="1"/>
</dbReference>
<dbReference type="STRING" id="84724.SAMN04488564_101148"/>
<dbReference type="GO" id="GO:0005525">
    <property type="term" value="F:GTP binding"/>
    <property type="evidence" value="ECO:0007669"/>
    <property type="project" value="UniProtKB-KW"/>
</dbReference>
<dbReference type="InterPro" id="IPR050543">
    <property type="entry name" value="eIF2G"/>
</dbReference>
<dbReference type="GO" id="GO:0005829">
    <property type="term" value="C:cytosol"/>
    <property type="evidence" value="ECO:0007669"/>
    <property type="project" value="TreeGrafter"/>
</dbReference>
<evidence type="ECO:0000259" key="4">
    <source>
        <dbReference type="PROSITE" id="PS51722"/>
    </source>
</evidence>
<evidence type="ECO:0000313" key="6">
    <source>
        <dbReference type="Proteomes" id="UP000198583"/>
    </source>
</evidence>
<gene>
    <name evidence="5" type="ORF">SAMN04488564_101148</name>
</gene>
<keyword evidence="5" id="KW-0251">Elongation factor</keyword>
<sequence>MPVIVTAGHVDHGKSALVRALTEREPDRWAQERARGMSVGLGFVWTRLPGGAEVSFVDVPGHRRLVATMLAGAAPAPAVLFAVAADEGWSAQSAEHLAALDALGTGRGVLVITKSDRADPRPAAAEARRALAGTSLSGIPVFAVSALTGAGLPELRAGLDALVAGQDGAADDSADVRLWVDRSFTVTGAGTVVTATLAGGSVRLGDRLRCARTGLLLRVRGLQVCERPVVVARPVRRVAVNLAGGRVDVRRGDALLAPPQAWRPVDEFDVLWRGGPPRAQELMLHFGTAAVSVRVRALGPGAARLRTACEVPVRPGDRLLLRDPGGAGPPVGAVVADVWPAELTRRGAGARRGAELVALAGLADGVAAALPRADGVAAALPRADGVAAALPRADGVAAALPPADGVAAALPRAAGVAAALPRADVAGRGETRVDLPGLAVDLLRRRRFLRDGDFRSAGLPATGRPVAGGWHVDPATWESLVGRAPGEVAGWCAERPLVRGMPLPVLADRFSVPSAEVTRELVRAAGLSVEDGVVVGRAALPDAVEKGVAAIAESLRRNPFRAPEAHDLAQAGLRAAELASAVRAGRLLLLAPGVVVLPGADRLAAEVVRGLGEPFTVSQARQAWNTTRRTAVPLLELLDGAGVTRRRPDGARELS</sequence>
<evidence type="ECO:0000256" key="2">
    <source>
        <dbReference type="ARBA" id="ARBA00022917"/>
    </source>
</evidence>
<evidence type="ECO:0000313" key="5">
    <source>
        <dbReference type="EMBL" id="SFQ95781.1"/>
    </source>
</evidence>
<dbReference type="GO" id="GO:0035368">
    <property type="term" value="F:selenocysteine insertion sequence binding"/>
    <property type="evidence" value="ECO:0007669"/>
    <property type="project" value="TreeGrafter"/>
</dbReference>
<dbReference type="Pfam" id="PF00009">
    <property type="entry name" value="GTP_EFTU"/>
    <property type="match status" value="1"/>
</dbReference>
<dbReference type="GO" id="GO:0000049">
    <property type="term" value="F:tRNA binding"/>
    <property type="evidence" value="ECO:0007669"/>
    <property type="project" value="TreeGrafter"/>
</dbReference>
<dbReference type="GO" id="GO:0016259">
    <property type="term" value="P:selenocysteine metabolic process"/>
    <property type="evidence" value="ECO:0007669"/>
    <property type="project" value="TreeGrafter"/>
</dbReference>
<keyword evidence="3" id="KW-0342">GTP-binding</keyword>
<proteinExistence type="predicted"/>
<dbReference type="GO" id="GO:0001514">
    <property type="term" value="P:selenocysteine incorporation"/>
    <property type="evidence" value="ECO:0007669"/>
    <property type="project" value="InterPro"/>
</dbReference>
<dbReference type="InterPro" id="IPR027417">
    <property type="entry name" value="P-loop_NTPase"/>
</dbReference>
<evidence type="ECO:0000256" key="3">
    <source>
        <dbReference type="ARBA" id="ARBA00023134"/>
    </source>
</evidence>